<feature type="region of interest" description="Disordered" evidence="1">
    <location>
        <begin position="1"/>
        <end position="42"/>
    </location>
</feature>
<organism evidence="2 3">
    <name type="scientific">Penicillium frequentans</name>
    <dbReference type="NCBI Taxonomy" id="3151616"/>
    <lineage>
        <taxon>Eukaryota</taxon>
        <taxon>Fungi</taxon>
        <taxon>Dikarya</taxon>
        <taxon>Ascomycota</taxon>
        <taxon>Pezizomycotina</taxon>
        <taxon>Eurotiomycetes</taxon>
        <taxon>Eurotiomycetidae</taxon>
        <taxon>Eurotiales</taxon>
        <taxon>Aspergillaceae</taxon>
        <taxon>Penicillium</taxon>
    </lineage>
</organism>
<name>A0AAD6GCZ0_9EURO</name>
<feature type="region of interest" description="Disordered" evidence="1">
    <location>
        <begin position="199"/>
        <end position="219"/>
    </location>
</feature>
<keyword evidence="3" id="KW-1185">Reference proteome</keyword>
<evidence type="ECO:0000313" key="3">
    <source>
        <dbReference type="Proteomes" id="UP001220324"/>
    </source>
</evidence>
<sequence>MSSSAVAPSSSAAGLPPEGTPGQTQMATTQDPPSSPLDSTYLTRQDGHISVGLGMYLTQVIVGAEELAPGEWSRLMMNMNYGVARTGTVLKTALLERLYSMPQRRELSIRYGTFYAGYSPKKLEEQLTKTLRHFEATAIQIVGNIQLRDHQCTTCKMARGIFAHCVTLPGVPGCANCYYFRHSLTCDLAENVTRRVRQSAADSAHGHSRRVSADTPGLDAGVRDEIQDQVQELVQVQTTNENNSLRDRIFACLDAIEDASEVSDTNCRAISRTVPAADHGNVHDANTTIRQQARTIRGFYTTPRNRDQNTST</sequence>
<evidence type="ECO:0000313" key="2">
    <source>
        <dbReference type="EMBL" id="KAJ5532986.1"/>
    </source>
</evidence>
<dbReference type="AlphaFoldDB" id="A0AAD6GCZ0"/>
<accession>A0AAD6GCZ0</accession>
<dbReference type="Proteomes" id="UP001220324">
    <property type="component" value="Unassembled WGS sequence"/>
</dbReference>
<reference evidence="2 3" key="1">
    <citation type="journal article" date="2023" name="IMA Fungus">
        <title>Comparative genomic study of the Penicillium genus elucidates a diverse pangenome and 15 lateral gene transfer events.</title>
        <authorList>
            <person name="Petersen C."/>
            <person name="Sorensen T."/>
            <person name="Nielsen M.R."/>
            <person name="Sondergaard T.E."/>
            <person name="Sorensen J.L."/>
            <person name="Fitzpatrick D.A."/>
            <person name="Frisvad J.C."/>
            <person name="Nielsen K.L."/>
        </authorList>
    </citation>
    <scope>NUCLEOTIDE SEQUENCE [LARGE SCALE GENOMIC DNA]</scope>
    <source>
        <strain evidence="2 3">IBT 35679</strain>
    </source>
</reference>
<feature type="compositionally biased region" description="Polar residues" evidence="1">
    <location>
        <begin position="21"/>
        <end position="42"/>
    </location>
</feature>
<comment type="caution">
    <text evidence="2">The sequence shown here is derived from an EMBL/GenBank/DDBJ whole genome shotgun (WGS) entry which is preliminary data.</text>
</comment>
<evidence type="ECO:0000256" key="1">
    <source>
        <dbReference type="SAM" id="MobiDB-lite"/>
    </source>
</evidence>
<proteinExistence type="predicted"/>
<protein>
    <submittedName>
        <fullName evidence="2">Uncharacterized protein</fullName>
    </submittedName>
</protein>
<dbReference type="InterPro" id="IPR022190">
    <property type="entry name" value="DUF3716"/>
</dbReference>
<dbReference type="Pfam" id="PF12511">
    <property type="entry name" value="DUF3716"/>
    <property type="match status" value="1"/>
</dbReference>
<feature type="compositionally biased region" description="Low complexity" evidence="1">
    <location>
        <begin position="1"/>
        <end position="13"/>
    </location>
</feature>
<dbReference type="EMBL" id="JAQIZZ010000007">
    <property type="protein sequence ID" value="KAJ5532986.1"/>
    <property type="molecule type" value="Genomic_DNA"/>
</dbReference>
<gene>
    <name evidence="2" type="ORF">N7494_009538</name>
</gene>